<organism evidence="1">
    <name type="scientific">Cuerna arida</name>
    <dbReference type="NCBI Taxonomy" id="1464854"/>
    <lineage>
        <taxon>Eukaryota</taxon>
        <taxon>Metazoa</taxon>
        <taxon>Ecdysozoa</taxon>
        <taxon>Arthropoda</taxon>
        <taxon>Hexapoda</taxon>
        <taxon>Insecta</taxon>
        <taxon>Pterygota</taxon>
        <taxon>Neoptera</taxon>
        <taxon>Paraneoptera</taxon>
        <taxon>Hemiptera</taxon>
        <taxon>Auchenorrhyncha</taxon>
        <taxon>Membracoidea</taxon>
        <taxon>Cicadellidae</taxon>
        <taxon>Cicadellinae</taxon>
        <taxon>Proconiini</taxon>
        <taxon>Cuerna</taxon>
    </lineage>
</organism>
<sequence>KQTPGQPPVVNRLNQFGDRLDEFKLKSAFRCEPVNEAEIKKIISSLKNKLSSGHDEVPLKLIKHVGRTLLKPLVHLINSSLITGIFPNNLKVSKVVPIFKQGKKI</sequence>
<dbReference type="EMBL" id="GECZ01003577">
    <property type="protein sequence ID" value="JAS66192.1"/>
    <property type="molecule type" value="Transcribed_RNA"/>
</dbReference>
<gene>
    <name evidence="1" type="ORF">g.48278</name>
</gene>
<reference evidence="1" key="1">
    <citation type="submission" date="2015-11" db="EMBL/GenBank/DDBJ databases">
        <title>De novo transcriptome assembly of four potential Pierce s Disease insect vectors from Arizona vineyards.</title>
        <authorList>
            <person name="Tassone E.E."/>
        </authorList>
    </citation>
    <scope>NUCLEOTIDE SEQUENCE</scope>
</reference>
<accession>A0A1B6GUS9</accession>
<feature type="non-terminal residue" evidence="1">
    <location>
        <position position="1"/>
    </location>
</feature>
<name>A0A1B6GUS9_9HEMI</name>
<evidence type="ECO:0000313" key="1">
    <source>
        <dbReference type="EMBL" id="JAS66192.1"/>
    </source>
</evidence>
<protein>
    <recommendedName>
        <fullName evidence="2">Reverse transcriptase domain-containing protein</fullName>
    </recommendedName>
</protein>
<dbReference type="AlphaFoldDB" id="A0A1B6GUS9"/>
<proteinExistence type="predicted"/>
<evidence type="ECO:0008006" key="2">
    <source>
        <dbReference type="Google" id="ProtNLM"/>
    </source>
</evidence>